<dbReference type="EMBL" id="CP002352">
    <property type="protein sequence ID" value="ADV44016.1"/>
    <property type="molecule type" value="Genomic_DNA"/>
</dbReference>
<evidence type="ECO:0000256" key="1">
    <source>
        <dbReference type="ARBA" id="ARBA00006739"/>
    </source>
</evidence>
<dbReference type="InterPro" id="IPR029044">
    <property type="entry name" value="Nucleotide-diphossugar_trans"/>
</dbReference>
<dbReference type="InterPro" id="IPR001173">
    <property type="entry name" value="Glyco_trans_2-like"/>
</dbReference>
<sequence>MTALISIITINHNGLHDTCEMIDSFRKYETYPHYEIIVVDNGSHLPEAEEIRHKYPCIKVVQNINNGFAGGNNAGLKAAEGAYLFFINNDTVIKEPILDTLVQRIEADPQRNGGVSPMLKFAAQPDTLQYAGFTPLSPVTLRNESIGFMQKDAPCFHVACETASLHGAAMMVSRKALQDAGPMTEVYFLFYEELDWSVQIKKAGYRLWYEPAAVVYHKESMTARKGTPLREFYLSRARMLFARRNLSGTGKLLSCLYILTLAAPKKALTYLLHGEAALAKAAISGTWSGICMRLIPQSSV</sequence>
<evidence type="ECO:0000313" key="5">
    <source>
        <dbReference type="EMBL" id="ADV44016.1"/>
    </source>
</evidence>
<dbReference type="OrthoDB" id="9771846at2"/>
<dbReference type="PATRIC" id="fig|693979.3.peg.2156"/>
<evidence type="ECO:0000259" key="4">
    <source>
        <dbReference type="Pfam" id="PF00535"/>
    </source>
</evidence>
<evidence type="ECO:0000313" key="6">
    <source>
        <dbReference type="Proteomes" id="UP000008630"/>
    </source>
</evidence>
<dbReference type="RefSeq" id="WP_013547609.1">
    <property type="nucleotide sequence ID" value="NC_014933.1"/>
</dbReference>
<keyword evidence="6" id="KW-1185">Reference proteome</keyword>
<dbReference type="PANTHER" id="PTHR43179">
    <property type="entry name" value="RHAMNOSYLTRANSFERASE WBBL"/>
    <property type="match status" value="1"/>
</dbReference>
<dbReference type="Proteomes" id="UP000008630">
    <property type="component" value="Chromosome"/>
</dbReference>
<dbReference type="PANTHER" id="PTHR43179:SF12">
    <property type="entry name" value="GALACTOFURANOSYLTRANSFERASE GLFT2"/>
    <property type="match status" value="1"/>
</dbReference>
<evidence type="ECO:0000256" key="2">
    <source>
        <dbReference type="ARBA" id="ARBA00022676"/>
    </source>
</evidence>
<dbReference type="KEGG" id="bhl:Bache_2045"/>
<dbReference type="eggNOG" id="COG1216">
    <property type="taxonomic scope" value="Bacteria"/>
</dbReference>
<organism evidence="5 6">
    <name type="scientific">Bacteroides helcogenes (strain ATCC 35417 / DSM 20613 / JCM 6297 / CCUG 15421 / P 36-108)</name>
    <dbReference type="NCBI Taxonomy" id="693979"/>
    <lineage>
        <taxon>Bacteria</taxon>
        <taxon>Pseudomonadati</taxon>
        <taxon>Bacteroidota</taxon>
        <taxon>Bacteroidia</taxon>
        <taxon>Bacteroidales</taxon>
        <taxon>Bacteroidaceae</taxon>
        <taxon>Bacteroides</taxon>
    </lineage>
</organism>
<keyword evidence="2" id="KW-0328">Glycosyltransferase</keyword>
<gene>
    <name evidence="5" type="ordered locus">Bache_2045</name>
</gene>
<dbReference type="CDD" id="cd04186">
    <property type="entry name" value="GT_2_like_c"/>
    <property type="match status" value="1"/>
</dbReference>
<dbReference type="SUPFAM" id="SSF53448">
    <property type="entry name" value="Nucleotide-diphospho-sugar transferases"/>
    <property type="match status" value="1"/>
</dbReference>
<dbReference type="Gene3D" id="3.90.550.10">
    <property type="entry name" value="Spore Coat Polysaccharide Biosynthesis Protein SpsA, Chain A"/>
    <property type="match status" value="1"/>
</dbReference>
<name>E6SQT3_BACT6</name>
<proteinExistence type="inferred from homology"/>
<comment type="similarity">
    <text evidence="1">Belongs to the glycosyltransferase 2 family.</text>
</comment>
<reference evidence="5 6" key="2">
    <citation type="journal article" date="2011" name="Stand. Genomic Sci.">
        <title>Complete genome sequence of Bacteroides helcogenes type strain (P 36-108).</title>
        <authorList>
            <person name="Pati A."/>
            <person name="Gronow S."/>
            <person name="Zeytun A."/>
            <person name="Lapidus A."/>
            <person name="Nolan M."/>
            <person name="Hammon N."/>
            <person name="Deshpande S."/>
            <person name="Cheng J.F."/>
            <person name="Tapia R."/>
            <person name="Han C."/>
            <person name="Goodwin L."/>
            <person name="Pitluck S."/>
            <person name="Liolios K."/>
            <person name="Pagani I."/>
            <person name="Ivanova N."/>
            <person name="Mavromatis K."/>
            <person name="Chen A."/>
            <person name="Palaniappan K."/>
            <person name="Land M."/>
            <person name="Hauser L."/>
            <person name="Chang Y.J."/>
            <person name="Jeffries C.D."/>
            <person name="Detter J.C."/>
            <person name="Brambilla E."/>
            <person name="Rohde M."/>
            <person name="Goker M."/>
            <person name="Woyke T."/>
            <person name="Bristow J."/>
            <person name="Eisen J.A."/>
            <person name="Markowitz V."/>
            <person name="Hugenholtz P."/>
            <person name="Kyrpides N.C."/>
            <person name="Klenk H.P."/>
            <person name="Lucas S."/>
        </authorList>
    </citation>
    <scope>NUCLEOTIDE SEQUENCE [LARGE SCALE GENOMIC DNA]</scope>
    <source>
        <strain evidence="6">ATCC 35417 / DSM 20613 / JCM 6297 / CCUG 15421 / P 36-108</strain>
    </source>
</reference>
<dbReference type="Pfam" id="PF00535">
    <property type="entry name" value="Glycos_transf_2"/>
    <property type="match status" value="1"/>
</dbReference>
<keyword evidence="3 5" id="KW-0808">Transferase</keyword>
<feature type="domain" description="Glycosyltransferase 2-like" evidence="4">
    <location>
        <begin position="6"/>
        <end position="110"/>
    </location>
</feature>
<dbReference type="HOGENOM" id="CLU_023845_4_1_10"/>
<accession>E6SQT3</accession>
<reference key="1">
    <citation type="submission" date="2010-11" db="EMBL/GenBank/DDBJ databases">
        <title>The complete genome of Bacteroides helcogenes P 36-108.</title>
        <authorList>
            <consortium name="US DOE Joint Genome Institute (JGI-PGF)"/>
            <person name="Lucas S."/>
            <person name="Copeland A."/>
            <person name="Lapidus A."/>
            <person name="Bruce D."/>
            <person name="Goodwin L."/>
            <person name="Pitluck S."/>
            <person name="Kyrpides N."/>
            <person name="Mavromatis K."/>
            <person name="Ivanova N."/>
            <person name="Zeytun A."/>
            <person name="Brettin T."/>
            <person name="Detter J.C."/>
            <person name="Tapia R."/>
            <person name="Han C."/>
            <person name="Land M."/>
            <person name="Hauser L."/>
            <person name="Markowitz V."/>
            <person name="Cheng J.-F."/>
            <person name="Hugenholtz P."/>
            <person name="Woyke T."/>
            <person name="Wu D."/>
            <person name="Gronow S."/>
            <person name="Wellnitz S."/>
            <person name="Brambilla E."/>
            <person name="Klenk H.-P."/>
            <person name="Eisen J.A."/>
        </authorList>
    </citation>
    <scope>NUCLEOTIDE SEQUENCE</scope>
    <source>
        <strain>P 36-108</strain>
    </source>
</reference>
<dbReference type="GO" id="GO:0016757">
    <property type="term" value="F:glycosyltransferase activity"/>
    <property type="evidence" value="ECO:0007669"/>
    <property type="project" value="UniProtKB-KW"/>
</dbReference>
<dbReference type="AlphaFoldDB" id="E6SQT3"/>
<dbReference type="STRING" id="693979.Bache_2045"/>
<protein>
    <submittedName>
        <fullName evidence="5">Glycosyl transferase family 2</fullName>
    </submittedName>
</protein>
<evidence type="ECO:0000256" key="3">
    <source>
        <dbReference type="ARBA" id="ARBA00022679"/>
    </source>
</evidence>